<gene>
    <name evidence="7" type="primary">Rpa2</name>
</gene>
<dbReference type="InterPro" id="IPR036388">
    <property type="entry name" value="WH-like_DNA-bd_sf"/>
</dbReference>
<dbReference type="GO" id="GO:0035861">
    <property type="term" value="C:site of double-strand break"/>
    <property type="evidence" value="ECO:0007669"/>
    <property type="project" value="TreeGrafter"/>
</dbReference>
<dbReference type="Gene3D" id="1.10.10.10">
    <property type="entry name" value="Winged helix-like DNA-binding domain superfamily/Winged helix DNA-binding domain"/>
    <property type="match status" value="1"/>
</dbReference>
<dbReference type="InterPro" id="IPR040260">
    <property type="entry name" value="RFA2-like"/>
</dbReference>
<name>A0A6F9DR72_9ASCI</name>
<dbReference type="PANTHER" id="PTHR13989:SF16">
    <property type="entry name" value="REPLICATION PROTEIN A2"/>
    <property type="match status" value="1"/>
</dbReference>
<dbReference type="GO" id="GO:0005662">
    <property type="term" value="C:DNA replication factor A complex"/>
    <property type="evidence" value="ECO:0007669"/>
    <property type="project" value="TreeGrafter"/>
</dbReference>
<proteinExistence type="evidence at transcript level"/>
<dbReference type="SUPFAM" id="SSF50249">
    <property type="entry name" value="Nucleic acid-binding proteins"/>
    <property type="match status" value="1"/>
</dbReference>
<comment type="subcellular location">
    <subcellularLocation>
        <location evidence="1">Nucleus</location>
    </subcellularLocation>
</comment>
<evidence type="ECO:0000313" key="7">
    <source>
        <dbReference type="EMBL" id="CAB3265681.1"/>
    </source>
</evidence>
<evidence type="ECO:0000256" key="5">
    <source>
        <dbReference type="ARBA" id="ARBA00023242"/>
    </source>
</evidence>
<dbReference type="InterPro" id="IPR014646">
    <property type="entry name" value="Rfa2/RPA32"/>
</dbReference>
<feature type="domain" description="Replication protein A C-terminal" evidence="6">
    <location>
        <begin position="186"/>
        <end position="259"/>
    </location>
</feature>
<dbReference type="GO" id="GO:0006289">
    <property type="term" value="P:nucleotide-excision repair"/>
    <property type="evidence" value="ECO:0007669"/>
    <property type="project" value="TreeGrafter"/>
</dbReference>
<dbReference type="GO" id="GO:0006260">
    <property type="term" value="P:DNA replication"/>
    <property type="evidence" value="ECO:0007669"/>
    <property type="project" value="UniProtKB-KW"/>
</dbReference>
<dbReference type="FunFam" id="1.10.10.10:FF:000168">
    <property type="entry name" value="Replication protein A 32 kDa subunit"/>
    <property type="match status" value="1"/>
</dbReference>
<dbReference type="PANTHER" id="PTHR13989">
    <property type="entry name" value="REPLICATION PROTEIN A-RELATED"/>
    <property type="match status" value="1"/>
</dbReference>
<evidence type="ECO:0000256" key="3">
    <source>
        <dbReference type="ARBA" id="ARBA00022705"/>
    </source>
</evidence>
<dbReference type="Gene3D" id="2.40.50.140">
    <property type="entry name" value="Nucleic acid-binding proteins"/>
    <property type="match status" value="1"/>
</dbReference>
<keyword evidence="3" id="KW-0235">DNA replication</keyword>
<evidence type="ECO:0000259" key="6">
    <source>
        <dbReference type="Pfam" id="PF08784"/>
    </source>
</evidence>
<evidence type="ECO:0000256" key="1">
    <source>
        <dbReference type="ARBA" id="ARBA00004123"/>
    </source>
</evidence>
<sequence>MFQNTGGNDLGGGFGGGGGFAPGGGFGGAAGGDRQKKFRYQNITPVTASNIKEMTFDDSVFRLGDHEVSQVTVVGTVIQVEKTQTCHTYKIDDTTGTVTAKHWVSVEGDEDDMECEEPVYEEGTPIRIFAQIRSFQKKVTLNALHVRAIEDLNEITVHMLECMKFKLMGEARNKAPKNNPTGIHHQTNNDGGFQNNAGNLGMDSVQTQVWNLVEACIEPDGISIASIRAQLKGLNLNQIKKALDFLSNEGHIYSTIDEEHFRSTS</sequence>
<dbReference type="InterPro" id="IPR012340">
    <property type="entry name" value="NA-bd_OB-fold"/>
</dbReference>
<reference evidence="7" key="1">
    <citation type="submission" date="2020-04" db="EMBL/GenBank/DDBJ databases">
        <authorList>
            <person name="Neveu A P."/>
        </authorList>
    </citation>
    <scope>NUCLEOTIDE SEQUENCE</scope>
    <source>
        <tissue evidence="7">Whole embryo</tissue>
    </source>
</reference>
<evidence type="ECO:0000256" key="4">
    <source>
        <dbReference type="ARBA" id="ARBA00023125"/>
    </source>
</evidence>
<dbReference type="InterPro" id="IPR014892">
    <property type="entry name" value="RPA_C"/>
</dbReference>
<dbReference type="InterPro" id="IPR036390">
    <property type="entry name" value="WH_DNA-bd_sf"/>
</dbReference>
<keyword evidence="5" id="KW-0539">Nucleus</keyword>
<organism evidence="7">
    <name type="scientific">Phallusia mammillata</name>
    <dbReference type="NCBI Taxonomy" id="59560"/>
    <lineage>
        <taxon>Eukaryota</taxon>
        <taxon>Metazoa</taxon>
        <taxon>Chordata</taxon>
        <taxon>Tunicata</taxon>
        <taxon>Ascidiacea</taxon>
        <taxon>Phlebobranchia</taxon>
        <taxon>Ascidiidae</taxon>
        <taxon>Phallusia</taxon>
    </lineage>
</organism>
<dbReference type="CDD" id="cd04478">
    <property type="entry name" value="RPA2_DBD_D"/>
    <property type="match status" value="1"/>
</dbReference>
<dbReference type="GO" id="GO:0000724">
    <property type="term" value="P:double-strand break repair via homologous recombination"/>
    <property type="evidence" value="ECO:0007669"/>
    <property type="project" value="TreeGrafter"/>
</dbReference>
<dbReference type="Pfam" id="PF08784">
    <property type="entry name" value="RPA_C"/>
    <property type="match status" value="1"/>
</dbReference>
<dbReference type="PIRSF" id="PIRSF036949">
    <property type="entry name" value="RPA32"/>
    <property type="match status" value="1"/>
</dbReference>
<dbReference type="EMBL" id="LR789819">
    <property type="protein sequence ID" value="CAB3265681.1"/>
    <property type="molecule type" value="mRNA"/>
</dbReference>
<dbReference type="GO" id="GO:0000781">
    <property type="term" value="C:chromosome, telomeric region"/>
    <property type="evidence" value="ECO:0007669"/>
    <property type="project" value="TreeGrafter"/>
</dbReference>
<protein>
    <submittedName>
        <fullName evidence="7">Replication protein A 32 kDa subunit-A-like</fullName>
    </submittedName>
</protein>
<dbReference type="AlphaFoldDB" id="A0A6F9DR72"/>
<dbReference type="GO" id="GO:0003697">
    <property type="term" value="F:single-stranded DNA binding"/>
    <property type="evidence" value="ECO:0007669"/>
    <property type="project" value="TreeGrafter"/>
</dbReference>
<evidence type="ECO:0000256" key="2">
    <source>
        <dbReference type="ARBA" id="ARBA00007815"/>
    </source>
</evidence>
<accession>A0A6F9DR72</accession>
<keyword evidence="4" id="KW-0238">DNA-binding</keyword>
<dbReference type="SUPFAM" id="SSF46785">
    <property type="entry name" value="Winged helix' DNA-binding domain"/>
    <property type="match status" value="1"/>
</dbReference>
<comment type="similarity">
    <text evidence="2">Belongs to the replication factor A protein 2 family.</text>
</comment>